<dbReference type="EMBL" id="JAGETZ010000025">
    <property type="protein sequence ID" value="MBO2013055.1"/>
    <property type="molecule type" value="Genomic_DNA"/>
</dbReference>
<feature type="transmembrane region" description="Helical" evidence="8">
    <location>
        <begin position="308"/>
        <end position="328"/>
    </location>
</feature>
<dbReference type="InterPro" id="IPR050297">
    <property type="entry name" value="LipidA_mod_glycosyltrf_83"/>
</dbReference>
<name>A0ABS3QP44_9BACT</name>
<comment type="subcellular location">
    <subcellularLocation>
        <location evidence="1">Cell membrane</location>
        <topology evidence="1">Multi-pass membrane protein</topology>
    </subcellularLocation>
</comment>
<evidence type="ECO:0000256" key="3">
    <source>
        <dbReference type="ARBA" id="ARBA00022676"/>
    </source>
</evidence>
<protein>
    <submittedName>
        <fullName evidence="10">Glycosyltransferase family 39 protein</fullName>
    </submittedName>
</protein>
<evidence type="ECO:0000256" key="8">
    <source>
        <dbReference type="SAM" id="Phobius"/>
    </source>
</evidence>
<dbReference type="Proteomes" id="UP000664369">
    <property type="component" value="Unassembled WGS sequence"/>
</dbReference>
<evidence type="ECO:0000256" key="4">
    <source>
        <dbReference type="ARBA" id="ARBA00022679"/>
    </source>
</evidence>
<evidence type="ECO:0000256" key="2">
    <source>
        <dbReference type="ARBA" id="ARBA00022475"/>
    </source>
</evidence>
<dbReference type="PANTHER" id="PTHR33908:SF11">
    <property type="entry name" value="MEMBRANE PROTEIN"/>
    <property type="match status" value="1"/>
</dbReference>
<dbReference type="PANTHER" id="PTHR33908">
    <property type="entry name" value="MANNOSYLTRANSFERASE YKCB-RELATED"/>
    <property type="match status" value="1"/>
</dbReference>
<dbReference type="InterPro" id="IPR038731">
    <property type="entry name" value="RgtA/B/C-like"/>
</dbReference>
<evidence type="ECO:0000256" key="1">
    <source>
        <dbReference type="ARBA" id="ARBA00004651"/>
    </source>
</evidence>
<keyword evidence="4" id="KW-0808">Transferase</keyword>
<keyword evidence="6 8" id="KW-1133">Transmembrane helix</keyword>
<evidence type="ECO:0000256" key="6">
    <source>
        <dbReference type="ARBA" id="ARBA00022989"/>
    </source>
</evidence>
<feature type="domain" description="Glycosyltransferase RgtA/B/C/D-like" evidence="9">
    <location>
        <begin position="98"/>
        <end position="263"/>
    </location>
</feature>
<feature type="transmembrane region" description="Helical" evidence="8">
    <location>
        <begin position="203"/>
        <end position="229"/>
    </location>
</feature>
<feature type="transmembrane region" description="Helical" evidence="8">
    <location>
        <begin position="249"/>
        <end position="267"/>
    </location>
</feature>
<accession>A0ABS3QP44</accession>
<dbReference type="RefSeq" id="WP_208178793.1">
    <property type="nucleotide sequence ID" value="NZ_JAGETZ010000025.1"/>
</dbReference>
<gene>
    <name evidence="10" type="ORF">J4E00_28600</name>
</gene>
<evidence type="ECO:0000313" key="10">
    <source>
        <dbReference type="EMBL" id="MBO2013055.1"/>
    </source>
</evidence>
<keyword evidence="7 8" id="KW-0472">Membrane</keyword>
<keyword evidence="2" id="KW-1003">Cell membrane</keyword>
<evidence type="ECO:0000256" key="7">
    <source>
        <dbReference type="ARBA" id="ARBA00023136"/>
    </source>
</evidence>
<feature type="transmembrane region" description="Helical" evidence="8">
    <location>
        <begin position="335"/>
        <end position="350"/>
    </location>
</feature>
<keyword evidence="3" id="KW-0328">Glycosyltransferase</keyword>
<evidence type="ECO:0000259" key="9">
    <source>
        <dbReference type="Pfam" id="PF13231"/>
    </source>
</evidence>
<comment type="caution">
    <text evidence="10">The sequence shown here is derived from an EMBL/GenBank/DDBJ whole genome shotgun (WGS) entry which is preliminary data.</text>
</comment>
<evidence type="ECO:0000256" key="5">
    <source>
        <dbReference type="ARBA" id="ARBA00022692"/>
    </source>
</evidence>
<keyword evidence="5 8" id="KW-0812">Transmembrane</keyword>
<evidence type="ECO:0000313" key="11">
    <source>
        <dbReference type="Proteomes" id="UP000664369"/>
    </source>
</evidence>
<feature type="transmembrane region" description="Helical" evidence="8">
    <location>
        <begin position="356"/>
        <end position="373"/>
    </location>
</feature>
<reference evidence="10 11" key="1">
    <citation type="submission" date="2021-03" db="EMBL/GenBank/DDBJ databases">
        <authorList>
            <person name="Kim M.K."/>
        </authorList>
    </citation>
    <scope>NUCLEOTIDE SEQUENCE [LARGE SCALE GENOMIC DNA]</scope>
    <source>
        <strain evidence="10 11">BT442</strain>
    </source>
</reference>
<feature type="transmembrane region" description="Helical" evidence="8">
    <location>
        <begin position="143"/>
        <end position="163"/>
    </location>
</feature>
<dbReference type="Pfam" id="PF13231">
    <property type="entry name" value="PMT_2"/>
    <property type="match status" value="1"/>
</dbReference>
<proteinExistence type="predicted"/>
<feature type="transmembrane region" description="Helical" evidence="8">
    <location>
        <begin position="32"/>
        <end position="53"/>
    </location>
</feature>
<organism evidence="10 11">
    <name type="scientific">Hymenobacter negativus</name>
    <dbReference type="NCBI Taxonomy" id="2795026"/>
    <lineage>
        <taxon>Bacteria</taxon>
        <taxon>Pseudomonadati</taxon>
        <taxon>Bacteroidota</taxon>
        <taxon>Cytophagia</taxon>
        <taxon>Cytophagales</taxon>
        <taxon>Hymenobacteraceae</taxon>
        <taxon>Hymenobacter</taxon>
    </lineage>
</organism>
<sequence>MPVRELVLLTLSGMLLVLSGWRYRRGQLPQAVVVLMAAALALRLGIAGLNPFLHDWDERFHALVAKNLLTDWTRPVLRATPVLVYDYRHWCCNSLWLHKPPLFLWQIAGSFWLFGVNELALRLPSAVMGALVIWPIYRLGCLVFSPAVGYYAGLLFALAYYPLELTSGWQSVDHADVAFLSYVTGSLWAYYEYRQAAAHPWRWALLTGLLAGAAVLCKWLPGLVVYAAWGVDIIVCTVRRRQGPQYAQLLAAAAVTLAVVLPWQLYIHHRFPLESAFEQEYAARHFGEVLEDKSGPWYFYLTNLWYQYQWMVLLIAGGLGLLFTPAIWQRPLRPLLIAAGAIFGFFSLAATKMVSYTYVVAPILLLLAALAWTEAAQWLKRSSRAWHLSGALLAALVLYLNLRPTSLLKHHTAYTTPALQKDRQRKLQHTAVYRQLDALVPAGYLVLNAPPFEDIEAMFYSQRNVYWERPNEPEYRELRGQGIRVAVLTGPGTAALPAYLQGPEVLVVPVPLD</sequence>
<keyword evidence="11" id="KW-1185">Reference proteome</keyword>
<feature type="transmembrane region" description="Helical" evidence="8">
    <location>
        <begin position="385"/>
        <end position="402"/>
    </location>
</feature>